<keyword evidence="12" id="KW-1185">Reference proteome</keyword>
<dbReference type="GO" id="GO:0005525">
    <property type="term" value="F:GTP binding"/>
    <property type="evidence" value="ECO:0000318"/>
    <property type="project" value="GO_Central"/>
</dbReference>
<evidence type="ECO:0000256" key="9">
    <source>
        <dbReference type="SAM" id="Coils"/>
    </source>
</evidence>
<organism evidence="11 12">
    <name type="scientific">Helobdella robusta</name>
    <name type="common">Californian leech</name>
    <dbReference type="NCBI Taxonomy" id="6412"/>
    <lineage>
        <taxon>Eukaryota</taxon>
        <taxon>Metazoa</taxon>
        <taxon>Spiralia</taxon>
        <taxon>Lophotrochozoa</taxon>
        <taxon>Annelida</taxon>
        <taxon>Clitellata</taxon>
        <taxon>Hirudinea</taxon>
        <taxon>Rhynchobdellida</taxon>
        <taxon>Glossiphoniidae</taxon>
        <taxon>Helobdella</taxon>
    </lineage>
</organism>
<keyword evidence="9" id="KW-0175">Coiled coil</keyword>
<dbReference type="GeneID" id="20200656"/>
<dbReference type="GO" id="GO:1904263">
    <property type="term" value="P:positive regulation of TORC1 signaling"/>
    <property type="evidence" value="ECO:0000318"/>
    <property type="project" value="GO_Central"/>
</dbReference>
<dbReference type="KEGG" id="hro:HELRODRAFT_164696"/>
<dbReference type="CDD" id="cd11385">
    <property type="entry name" value="RagC_like"/>
    <property type="match status" value="1"/>
</dbReference>
<dbReference type="InParanoid" id="T1EVQ6"/>
<evidence type="ECO:0008006" key="13">
    <source>
        <dbReference type="Google" id="ProtNLM"/>
    </source>
</evidence>
<dbReference type="eggNOG" id="KOG3887">
    <property type="taxonomic scope" value="Eukaryota"/>
</dbReference>
<dbReference type="EMBL" id="AMQM01001766">
    <property type="status" value="NOT_ANNOTATED_CDS"/>
    <property type="molecule type" value="Genomic_DNA"/>
</dbReference>
<dbReference type="Pfam" id="PF04670">
    <property type="entry name" value="Gtr1_RagA"/>
    <property type="match status" value="1"/>
</dbReference>
<sequence>MAYPSPSDVPVAENMDSQPRILLLGLRSSGKSSIQKVVFHKMPPGDTMNLESTNQIVKEDITSGSFIQFQIWDCPGQNDFSDSSLYDLDYIFGTRGALIFVIDAQDDCNEALRMLNRVFTNAYNVNKNLKFEVFIHKIDGIPEDQKLELQRYILYTASEELKESGIHGLHLSIHLTSIYDHTIFEAFSKVVQKLVKSLSVLENMLTMFSNNSGVDKVFLFDIVSKIYIATDVNQVENELYELCCDMIDVTLDISCVYGEGDDDVENSGFDHESGALIRLNTNFVLYLREVNRHLAVVCIISDTNFQRRGTIDYNFGILRKKINDILEANKNLEKLKNNSAAVEDANGDDDLSNNVC</sequence>
<dbReference type="Gene3D" id="3.40.50.300">
    <property type="entry name" value="P-loop containing nucleotide triphosphate hydrolases"/>
    <property type="match status" value="1"/>
</dbReference>
<dbReference type="InterPro" id="IPR006762">
    <property type="entry name" value="Gtr1_RagA"/>
</dbReference>
<evidence type="ECO:0000313" key="10">
    <source>
        <dbReference type="EMBL" id="ESN92620.1"/>
    </source>
</evidence>
<dbReference type="GO" id="GO:1990131">
    <property type="term" value="C:Gtr1-Gtr2 GTPase complex"/>
    <property type="evidence" value="ECO:0000318"/>
    <property type="project" value="GO_Central"/>
</dbReference>
<comment type="subcellular location">
    <subcellularLocation>
        <location evidence="1">Endomembrane system</location>
    </subcellularLocation>
</comment>
<evidence type="ECO:0000256" key="1">
    <source>
        <dbReference type="ARBA" id="ARBA00004308"/>
    </source>
</evidence>
<evidence type="ECO:0000256" key="6">
    <source>
        <dbReference type="ARBA" id="ARBA00023136"/>
    </source>
</evidence>
<dbReference type="SUPFAM" id="SSF52540">
    <property type="entry name" value="P-loop containing nucleoside triphosphate hydrolases"/>
    <property type="match status" value="1"/>
</dbReference>
<name>T1EVQ6_HELRO</name>
<accession>T1EVQ6</accession>
<dbReference type="InterPro" id="IPR039400">
    <property type="entry name" value="RagC/D"/>
</dbReference>
<reference evidence="12" key="1">
    <citation type="submission" date="2012-12" db="EMBL/GenBank/DDBJ databases">
        <authorList>
            <person name="Hellsten U."/>
            <person name="Grimwood J."/>
            <person name="Chapman J.A."/>
            <person name="Shapiro H."/>
            <person name="Aerts A."/>
            <person name="Otillar R.P."/>
            <person name="Terry A.Y."/>
            <person name="Boore J.L."/>
            <person name="Simakov O."/>
            <person name="Marletaz F."/>
            <person name="Cho S.-J."/>
            <person name="Edsinger-Gonzales E."/>
            <person name="Havlak P."/>
            <person name="Kuo D.-H."/>
            <person name="Larsson T."/>
            <person name="Lv J."/>
            <person name="Arendt D."/>
            <person name="Savage R."/>
            <person name="Osoegawa K."/>
            <person name="de Jong P."/>
            <person name="Lindberg D.R."/>
            <person name="Seaver E.C."/>
            <person name="Weisblat D.A."/>
            <person name="Putnam N.H."/>
            <person name="Grigoriev I.V."/>
            <person name="Rokhsar D.S."/>
        </authorList>
    </citation>
    <scope>NUCLEOTIDE SEQUENCE</scope>
</reference>
<reference evidence="10 12" key="2">
    <citation type="journal article" date="2013" name="Nature">
        <title>Insights into bilaterian evolution from three spiralian genomes.</title>
        <authorList>
            <person name="Simakov O."/>
            <person name="Marletaz F."/>
            <person name="Cho S.J."/>
            <person name="Edsinger-Gonzales E."/>
            <person name="Havlak P."/>
            <person name="Hellsten U."/>
            <person name="Kuo D.H."/>
            <person name="Larsson T."/>
            <person name="Lv J."/>
            <person name="Arendt D."/>
            <person name="Savage R."/>
            <person name="Osoegawa K."/>
            <person name="de Jong P."/>
            <person name="Grimwood J."/>
            <person name="Chapman J.A."/>
            <person name="Shapiro H."/>
            <person name="Aerts A."/>
            <person name="Otillar R.P."/>
            <person name="Terry A.Y."/>
            <person name="Boore J.L."/>
            <person name="Grigoriev I.V."/>
            <person name="Lindberg D.R."/>
            <person name="Seaver E.C."/>
            <person name="Weisblat D.A."/>
            <person name="Putnam N.H."/>
            <person name="Rokhsar D.S."/>
        </authorList>
    </citation>
    <scope>NUCLEOTIDE SEQUENCE</scope>
</reference>
<evidence type="ECO:0000256" key="7">
    <source>
        <dbReference type="ARBA" id="ARBA00049117"/>
    </source>
</evidence>
<dbReference type="RefSeq" id="XP_009028940.1">
    <property type="nucleotide sequence ID" value="XM_009030692.1"/>
</dbReference>
<dbReference type="GO" id="GO:0005634">
    <property type="term" value="C:nucleus"/>
    <property type="evidence" value="ECO:0000318"/>
    <property type="project" value="GO_Central"/>
</dbReference>
<dbReference type="HOGENOM" id="CLU_047421_1_1_1"/>
<dbReference type="Gene3D" id="3.30.450.190">
    <property type="match status" value="1"/>
</dbReference>
<dbReference type="GO" id="GO:0012505">
    <property type="term" value="C:endomembrane system"/>
    <property type="evidence" value="ECO:0007669"/>
    <property type="project" value="UniProtKB-SubCell"/>
</dbReference>
<dbReference type="EnsemblMetazoa" id="HelroT164696">
    <property type="protein sequence ID" value="HelroP164696"/>
    <property type="gene ID" value="HelroG164696"/>
</dbReference>
<feature type="coiled-coil region" evidence="9">
    <location>
        <begin position="318"/>
        <end position="345"/>
    </location>
</feature>
<evidence type="ECO:0000256" key="8">
    <source>
        <dbReference type="RuleBase" id="RU367014"/>
    </source>
</evidence>
<dbReference type="OMA" id="NCRTFQE"/>
<dbReference type="InterPro" id="IPR027417">
    <property type="entry name" value="P-loop_NTPase"/>
</dbReference>
<comment type="similarity">
    <text evidence="2 8">Belongs to the GTR/RAG GTP-binding protein family.</text>
</comment>
<dbReference type="AlphaFoldDB" id="T1EVQ6"/>
<keyword evidence="6" id="KW-0472">Membrane</keyword>
<evidence type="ECO:0000313" key="12">
    <source>
        <dbReference type="Proteomes" id="UP000015101"/>
    </source>
</evidence>
<reference evidence="11" key="3">
    <citation type="submission" date="2015-06" db="UniProtKB">
        <authorList>
            <consortium name="EnsemblMetazoa"/>
        </authorList>
    </citation>
    <scope>IDENTIFICATION</scope>
</reference>
<dbReference type="Proteomes" id="UP000015101">
    <property type="component" value="Unassembled WGS sequence"/>
</dbReference>
<dbReference type="OrthoDB" id="26136at2759"/>
<evidence type="ECO:0000256" key="2">
    <source>
        <dbReference type="ARBA" id="ARBA00007756"/>
    </source>
</evidence>
<dbReference type="GO" id="GO:0003924">
    <property type="term" value="F:GTPase activity"/>
    <property type="evidence" value="ECO:0000318"/>
    <property type="project" value="GO_Central"/>
</dbReference>
<keyword evidence="3 8" id="KW-0547">Nucleotide-binding</keyword>
<evidence type="ECO:0000256" key="5">
    <source>
        <dbReference type="ARBA" id="ARBA00023134"/>
    </source>
</evidence>
<evidence type="ECO:0000256" key="3">
    <source>
        <dbReference type="ARBA" id="ARBA00022741"/>
    </source>
</evidence>
<dbReference type="STRING" id="6412.T1EVQ6"/>
<comment type="catalytic activity">
    <reaction evidence="7">
        <text>GTP + H2O = GDP + phosphate + H(+)</text>
        <dbReference type="Rhea" id="RHEA:19669"/>
        <dbReference type="ChEBI" id="CHEBI:15377"/>
        <dbReference type="ChEBI" id="CHEBI:15378"/>
        <dbReference type="ChEBI" id="CHEBI:37565"/>
        <dbReference type="ChEBI" id="CHEBI:43474"/>
        <dbReference type="ChEBI" id="CHEBI:58189"/>
    </reaction>
    <physiologicalReaction direction="left-to-right" evidence="7">
        <dbReference type="Rhea" id="RHEA:19670"/>
    </physiologicalReaction>
</comment>
<dbReference type="PANTHER" id="PTHR11259">
    <property type="entry name" value="RAS-RELATED GTP BINDING RAG/GTR YEAST"/>
    <property type="match status" value="1"/>
</dbReference>
<dbReference type="GO" id="GO:0009267">
    <property type="term" value="P:cellular response to starvation"/>
    <property type="evidence" value="ECO:0000318"/>
    <property type="project" value="GO_Central"/>
</dbReference>
<gene>
    <name evidence="11" type="primary">20200656</name>
    <name evidence="10" type="ORF">HELRODRAFT_164696</name>
</gene>
<keyword evidence="5 8" id="KW-0342">GTP-binding</keyword>
<dbReference type="FunCoup" id="T1EVQ6">
    <property type="interactions" value="1850"/>
</dbReference>
<dbReference type="GO" id="GO:0005764">
    <property type="term" value="C:lysosome"/>
    <property type="evidence" value="ECO:0000318"/>
    <property type="project" value="GO_Central"/>
</dbReference>
<keyword evidence="4" id="KW-0378">Hydrolase</keyword>
<dbReference type="PANTHER" id="PTHR11259:SF2">
    <property type="entry name" value="GH16429P"/>
    <property type="match status" value="1"/>
</dbReference>
<evidence type="ECO:0000256" key="4">
    <source>
        <dbReference type="ARBA" id="ARBA00022801"/>
    </source>
</evidence>
<proteinExistence type="inferred from homology"/>
<dbReference type="FunFam" id="3.40.50.300:FF:001086">
    <property type="entry name" value="GTP-binding protein GTR2"/>
    <property type="match status" value="1"/>
</dbReference>
<protein>
    <recommendedName>
        <fullName evidence="13">Ras-related GTP-binding protein</fullName>
    </recommendedName>
</protein>
<dbReference type="GO" id="GO:0010507">
    <property type="term" value="P:negative regulation of autophagy"/>
    <property type="evidence" value="ECO:0000318"/>
    <property type="project" value="GO_Central"/>
</dbReference>
<dbReference type="EMBL" id="KB097639">
    <property type="protein sequence ID" value="ESN92620.1"/>
    <property type="molecule type" value="Genomic_DNA"/>
</dbReference>
<dbReference type="CTD" id="20200656"/>
<evidence type="ECO:0000313" key="11">
    <source>
        <dbReference type="EnsemblMetazoa" id="HelroP164696"/>
    </source>
</evidence>